<dbReference type="InterPro" id="IPR001878">
    <property type="entry name" value="Znf_CCHC"/>
</dbReference>
<reference evidence="8" key="1">
    <citation type="submission" date="2016-11" db="EMBL/GenBank/DDBJ databases">
        <title>The genome of Nicotiana attenuata.</title>
        <authorList>
            <person name="Xu S."/>
            <person name="Brockmoeller T."/>
            <person name="Gaquerel E."/>
            <person name="Navarro A."/>
            <person name="Kuhl H."/>
            <person name="Gase K."/>
            <person name="Ling Z."/>
            <person name="Zhou W."/>
            <person name="Kreitzer C."/>
            <person name="Stanke M."/>
            <person name="Tang H."/>
            <person name="Lyons E."/>
            <person name="Pandey P."/>
            <person name="Pandey S.P."/>
            <person name="Timmermann B."/>
            <person name="Baldwin I.T."/>
        </authorList>
    </citation>
    <scope>NUCLEOTIDE SEQUENCE [LARGE SCALE GENOMIC DNA]</scope>
    <source>
        <strain evidence="8">UT</strain>
    </source>
</reference>
<feature type="domain" description="RRM" evidence="5">
    <location>
        <begin position="304"/>
        <end position="381"/>
    </location>
</feature>
<dbReference type="GO" id="GO:0003729">
    <property type="term" value="F:mRNA binding"/>
    <property type="evidence" value="ECO:0007669"/>
    <property type="project" value="TreeGrafter"/>
</dbReference>
<feature type="region of interest" description="Disordered" evidence="4">
    <location>
        <begin position="381"/>
        <end position="442"/>
    </location>
</feature>
<dbReference type="InterPro" id="IPR035979">
    <property type="entry name" value="RBD_domain_sf"/>
</dbReference>
<dbReference type="Gramene" id="OIT30523">
    <property type="protein sequence ID" value="OIT30523"/>
    <property type="gene ID" value="A4A49_15130"/>
</dbReference>
<feature type="compositionally biased region" description="Gly residues" evidence="4">
    <location>
        <begin position="429"/>
        <end position="440"/>
    </location>
</feature>
<proteinExistence type="predicted"/>
<name>A0A314KMJ3_NICAT</name>
<dbReference type="Pfam" id="PF00076">
    <property type="entry name" value="RRM_1"/>
    <property type="match status" value="1"/>
</dbReference>
<keyword evidence="1 3" id="KW-0694">RNA-binding</keyword>
<keyword evidence="9" id="KW-1185">Reference proteome</keyword>
<dbReference type="PROSITE" id="PS50102">
    <property type="entry name" value="RRM"/>
    <property type="match status" value="1"/>
</dbReference>
<feature type="region of interest" description="Disordered" evidence="4">
    <location>
        <begin position="148"/>
        <end position="171"/>
    </location>
</feature>
<keyword evidence="2" id="KW-0479">Metal-binding</keyword>
<accession>A0A314KMJ3</accession>
<dbReference type="GO" id="GO:0008270">
    <property type="term" value="F:zinc ion binding"/>
    <property type="evidence" value="ECO:0007669"/>
    <property type="project" value="UniProtKB-KW"/>
</dbReference>
<dbReference type="Gene3D" id="3.10.450.50">
    <property type="match status" value="1"/>
</dbReference>
<dbReference type="AlphaFoldDB" id="A0A314KMJ3"/>
<evidence type="ECO:0000256" key="3">
    <source>
        <dbReference type="PROSITE-ProRule" id="PRU00176"/>
    </source>
</evidence>
<evidence type="ECO:0000256" key="2">
    <source>
        <dbReference type="PROSITE-ProRule" id="PRU00047"/>
    </source>
</evidence>
<comment type="caution">
    <text evidence="8">The sequence shown here is derived from an EMBL/GenBank/DDBJ whole genome shotgun (WGS) entry which is preliminary data.</text>
</comment>
<dbReference type="InterPro" id="IPR036875">
    <property type="entry name" value="Znf_CCHC_sf"/>
</dbReference>
<dbReference type="InterPro" id="IPR054722">
    <property type="entry name" value="PolX-like_BBD"/>
</dbReference>
<protein>
    <submittedName>
        <fullName evidence="8">Uncharacterized protein</fullName>
    </submittedName>
</protein>
<dbReference type="SMR" id="A0A314KMJ3"/>
<keyword evidence="2" id="KW-0863">Zinc-finger</keyword>
<dbReference type="FunFam" id="3.30.70.330:FF:001141">
    <property type="entry name" value="Ras GTPase-activating protein-binding protein 1"/>
    <property type="match status" value="1"/>
</dbReference>
<dbReference type="SMART" id="SM00343">
    <property type="entry name" value="ZnF_C2HC"/>
    <property type="match status" value="1"/>
</dbReference>
<evidence type="ECO:0000313" key="9">
    <source>
        <dbReference type="Proteomes" id="UP000187609"/>
    </source>
</evidence>
<dbReference type="EMBL" id="MJEQ01001492">
    <property type="protein sequence ID" value="OIT30523.1"/>
    <property type="molecule type" value="Genomic_DNA"/>
</dbReference>
<dbReference type="PANTHER" id="PTHR10693:SF75">
    <property type="entry name" value="NUCLEAR TRANSPORT FACTOR 2"/>
    <property type="match status" value="1"/>
</dbReference>
<dbReference type="PROSITE" id="PS50158">
    <property type="entry name" value="ZF_CCHC"/>
    <property type="match status" value="1"/>
</dbReference>
<feature type="region of interest" description="Disordered" evidence="4">
    <location>
        <begin position="208"/>
        <end position="239"/>
    </location>
</feature>
<organism evidence="8 9">
    <name type="scientific">Nicotiana attenuata</name>
    <name type="common">Coyote tobacco</name>
    <dbReference type="NCBI Taxonomy" id="49451"/>
    <lineage>
        <taxon>Eukaryota</taxon>
        <taxon>Viridiplantae</taxon>
        <taxon>Streptophyta</taxon>
        <taxon>Embryophyta</taxon>
        <taxon>Tracheophyta</taxon>
        <taxon>Spermatophyta</taxon>
        <taxon>Magnoliopsida</taxon>
        <taxon>eudicotyledons</taxon>
        <taxon>Gunneridae</taxon>
        <taxon>Pentapetalae</taxon>
        <taxon>asterids</taxon>
        <taxon>lamiids</taxon>
        <taxon>Solanales</taxon>
        <taxon>Solanaceae</taxon>
        <taxon>Nicotianoideae</taxon>
        <taxon>Nicotianeae</taxon>
        <taxon>Nicotiana</taxon>
    </lineage>
</organism>
<evidence type="ECO:0000259" key="7">
    <source>
        <dbReference type="PROSITE" id="PS50177"/>
    </source>
</evidence>
<dbReference type="SUPFAM" id="SSF57756">
    <property type="entry name" value="Retrovirus zinc finger-like domains"/>
    <property type="match status" value="1"/>
</dbReference>
<keyword evidence="2" id="KW-0862">Zinc</keyword>
<dbReference type="InterPro" id="IPR000504">
    <property type="entry name" value="RRM_dom"/>
</dbReference>
<feature type="region of interest" description="Disordered" evidence="4">
    <location>
        <begin position="271"/>
        <end position="301"/>
    </location>
</feature>
<dbReference type="InterPro" id="IPR032710">
    <property type="entry name" value="NTF2-like_dom_sf"/>
</dbReference>
<dbReference type="Proteomes" id="UP000187609">
    <property type="component" value="Unassembled WGS sequence"/>
</dbReference>
<feature type="compositionally biased region" description="Low complexity" evidence="4">
    <location>
        <begin position="556"/>
        <end position="568"/>
    </location>
</feature>
<dbReference type="CDD" id="cd00590">
    <property type="entry name" value="RRM_SF"/>
    <property type="match status" value="1"/>
</dbReference>
<feature type="region of interest" description="Disordered" evidence="4">
    <location>
        <begin position="554"/>
        <end position="584"/>
    </location>
</feature>
<feature type="domain" description="NTF2" evidence="7">
    <location>
        <begin position="14"/>
        <end position="130"/>
    </location>
</feature>
<dbReference type="SMART" id="SM00360">
    <property type="entry name" value="RRM"/>
    <property type="match status" value="1"/>
</dbReference>
<dbReference type="InterPro" id="IPR039539">
    <property type="entry name" value="Ras_GTPase_bind_prot"/>
</dbReference>
<dbReference type="SUPFAM" id="SSF54427">
    <property type="entry name" value="NTF2-like"/>
    <property type="match status" value="1"/>
</dbReference>
<dbReference type="GO" id="GO:0005829">
    <property type="term" value="C:cytosol"/>
    <property type="evidence" value="ECO:0007669"/>
    <property type="project" value="TreeGrafter"/>
</dbReference>
<dbReference type="Gene3D" id="3.30.70.330">
    <property type="match status" value="1"/>
</dbReference>
<dbReference type="InterPro" id="IPR018222">
    <property type="entry name" value="Nuclear_transport_factor_2_euk"/>
</dbReference>
<feature type="domain" description="CCHC-type" evidence="6">
    <location>
        <begin position="591"/>
        <end position="605"/>
    </location>
</feature>
<dbReference type="PANTHER" id="PTHR10693">
    <property type="entry name" value="RAS GTPASE-ACTIVATING PROTEIN-BINDING PROTEIN"/>
    <property type="match status" value="1"/>
</dbReference>
<gene>
    <name evidence="8" type="ORF">A4A49_15130</name>
</gene>
<dbReference type="FunFam" id="3.10.450.50:FF:000003">
    <property type="entry name" value="Nuclear transport factor 2 family protein"/>
    <property type="match status" value="1"/>
</dbReference>
<dbReference type="STRING" id="49451.A0A314KMJ3"/>
<dbReference type="Pfam" id="PF22936">
    <property type="entry name" value="Pol_BBD"/>
    <property type="match status" value="1"/>
</dbReference>
<evidence type="ECO:0000259" key="6">
    <source>
        <dbReference type="PROSITE" id="PS50158"/>
    </source>
</evidence>
<dbReference type="GO" id="GO:1990904">
    <property type="term" value="C:ribonucleoprotein complex"/>
    <property type="evidence" value="ECO:0007669"/>
    <property type="project" value="TreeGrafter"/>
</dbReference>
<dbReference type="InterPro" id="IPR012677">
    <property type="entry name" value="Nucleotide-bd_a/b_plait_sf"/>
</dbReference>
<dbReference type="Gene3D" id="4.10.60.10">
    <property type="entry name" value="Zinc finger, CCHC-type"/>
    <property type="match status" value="1"/>
</dbReference>
<dbReference type="Pfam" id="PF02136">
    <property type="entry name" value="NTF2"/>
    <property type="match status" value="1"/>
</dbReference>
<dbReference type="InterPro" id="IPR002075">
    <property type="entry name" value="NTF2_dom"/>
</dbReference>
<dbReference type="PROSITE" id="PS50177">
    <property type="entry name" value="NTF2_DOMAIN"/>
    <property type="match status" value="1"/>
</dbReference>
<evidence type="ECO:0000256" key="4">
    <source>
        <dbReference type="SAM" id="MobiDB-lite"/>
    </source>
</evidence>
<evidence type="ECO:0000313" key="8">
    <source>
        <dbReference type="EMBL" id="OIT30523.1"/>
    </source>
</evidence>
<feature type="compositionally biased region" description="Polar residues" evidence="4">
    <location>
        <begin position="208"/>
        <end position="226"/>
    </location>
</feature>
<dbReference type="Pfam" id="PF00098">
    <property type="entry name" value="zf-CCHC"/>
    <property type="match status" value="1"/>
</dbReference>
<evidence type="ECO:0000256" key="1">
    <source>
        <dbReference type="ARBA" id="ARBA00022884"/>
    </source>
</evidence>
<dbReference type="SUPFAM" id="SSF54928">
    <property type="entry name" value="RNA-binding domain, RBD"/>
    <property type="match status" value="1"/>
</dbReference>
<evidence type="ECO:0000259" key="5">
    <source>
        <dbReference type="PROSITE" id="PS50102"/>
    </source>
</evidence>
<dbReference type="CDD" id="cd00780">
    <property type="entry name" value="NTF2"/>
    <property type="match status" value="1"/>
</dbReference>
<feature type="region of interest" description="Disordered" evidence="4">
    <location>
        <begin position="609"/>
        <end position="628"/>
    </location>
</feature>
<sequence length="711" mass="78895">MATQTAAPPSAQVVGNAFVEQYYQIQHHSPELVYRFYQDSSVLSRPDSNGVMTSVTTMKNINDMICSLDYKNYKAEIKTADAQESHKDGVIVLVTGCLTGKDNLRRKFTQTFFLAPQDKGYFVLNDVFRYVQENETDTVSEIINGTEDVPSEVLSPDPEPAQVVDPPNLDQAGSYAEEAKNVEEKVHDSLEDGRQVGEEREIVVEAESNFNENQNHANTESENSVAQEDAPKKSYASIVSSQTKKGPIKIYVPTNTSRMAPAKAVKQPVAALAQTPAPEASNPTAHNGANVPETNDTEDEAEGHSIYVRNLPLDVTVAQLDAEFKKFGPIKQGGVQVRSNRQQGFCFGFVEFEDVSSMNSAIQASPVTIGGRQAVVEMKRTTTRVGSARGRFPPGRGGFRNDNFRGRGSFGGGRSYGRNEFGGRDFSGRGRGQGGRGGEGYQQEFNNTAMEASGSDSGFNKMFEVFKLDRFDGSNFTRWKDKLLFFLTELGITYLLSSDLTAMPEPTAEDSDEIKAARKKREDDELTKYIRIEEELRKRENKYAAKTSSKVNYVESSKANNSGKSGNKAGKKRKFEAAPKENSSNIKKGPCYTCGKMGHFKKDCRFRKRQKNEENAGQKRVNNVEQQQASSSDIVAMISAFTNLNLSMVTECNMAATMKSADWWYDSGATVHVCNDKSFFKHYEVATSDENILMGNHDTAKEEFNFCKFIK</sequence>